<evidence type="ECO:0000256" key="14">
    <source>
        <dbReference type="ARBA" id="ARBA00023027"/>
    </source>
</evidence>
<evidence type="ECO:0000256" key="11">
    <source>
        <dbReference type="ARBA" id="ARBA00022857"/>
    </source>
</evidence>
<dbReference type="UniPathway" id="UPA00050">
    <property type="reaction ID" value="UER00063"/>
</dbReference>
<keyword evidence="16 20" id="KW-0472">Membrane</keyword>
<dbReference type="Gene3D" id="3.30.360.10">
    <property type="entry name" value="Dihydrodipicolinate Reductase, domain 2"/>
    <property type="match status" value="1"/>
</dbReference>
<dbReference type="EMBL" id="MAYM02000180">
    <property type="protein sequence ID" value="RLN45318.1"/>
    <property type="molecule type" value="Genomic_DNA"/>
</dbReference>
<dbReference type="PANTHER" id="PTHR43070:SF5">
    <property type="entry name" value="HOMOSERINE DEHYDROGENASE"/>
    <property type="match status" value="1"/>
</dbReference>
<reference evidence="26 27" key="2">
    <citation type="submission" date="2018-07" db="EMBL/GenBank/DDBJ databases">
        <title>Genome sequencing of oomycete isolates from Chile give support for New Zealand origin for Phytophthora kernoviae and make available the first Nothophytophthora sp. genome.</title>
        <authorList>
            <person name="Studholme D.J."/>
            <person name="Sanfuentes E."/>
            <person name="Panda P."/>
            <person name="Hill R."/>
            <person name="Sambles C."/>
            <person name="Grant M."/>
            <person name="Williams N.M."/>
            <person name="Mcdougal R.L."/>
        </authorList>
    </citation>
    <scope>NUCLEOTIDE SEQUENCE [LARGE SCALE GENOMIC DNA]</scope>
    <source>
        <strain evidence="24">Chile2</strain>
        <strain evidence="25">Chile4</strain>
    </source>
</reference>
<organism evidence="25 26">
    <name type="scientific">Phytophthora kernoviae</name>
    <dbReference type="NCBI Taxonomy" id="325452"/>
    <lineage>
        <taxon>Eukaryota</taxon>
        <taxon>Sar</taxon>
        <taxon>Stramenopiles</taxon>
        <taxon>Oomycota</taxon>
        <taxon>Peronosporomycetes</taxon>
        <taxon>Peronosporales</taxon>
        <taxon>Peronosporaceae</taxon>
        <taxon>Phytophthora</taxon>
    </lineage>
</organism>
<dbReference type="GO" id="GO:0009088">
    <property type="term" value="P:threonine biosynthetic process"/>
    <property type="evidence" value="ECO:0007669"/>
    <property type="project" value="UniProtKB-UniPathway"/>
</dbReference>
<keyword evidence="5" id="KW-0808">Transferase</keyword>
<dbReference type="Gene3D" id="3.40.1160.10">
    <property type="entry name" value="Acetylglutamate kinase-like"/>
    <property type="match status" value="1"/>
</dbReference>
<comment type="similarity">
    <text evidence="2">In the C-terminal section; belongs to the homoserine dehydrogenase family.</text>
</comment>
<dbReference type="InterPro" id="IPR054352">
    <property type="entry name" value="ACT_Aspartokinase"/>
</dbReference>
<dbReference type="Gene3D" id="3.30.70.260">
    <property type="match status" value="1"/>
</dbReference>
<evidence type="ECO:0000256" key="8">
    <source>
        <dbReference type="ARBA" id="ARBA00022741"/>
    </source>
</evidence>
<dbReference type="GO" id="GO:0016020">
    <property type="term" value="C:membrane"/>
    <property type="evidence" value="ECO:0007669"/>
    <property type="project" value="UniProtKB-SubCell"/>
</dbReference>
<evidence type="ECO:0000259" key="21">
    <source>
        <dbReference type="PROSITE" id="PS51671"/>
    </source>
</evidence>
<dbReference type="InterPro" id="IPR002912">
    <property type="entry name" value="ACT_dom"/>
</dbReference>
<dbReference type="InterPro" id="IPR011147">
    <property type="entry name" value="Bifunc_Aspkin/hSer_DH"/>
</dbReference>
<dbReference type="STRING" id="325452.A0A3R7HVK6"/>
<dbReference type="GO" id="GO:0004412">
    <property type="term" value="F:homoserine dehydrogenase activity"/>
    <property type="evidence" value="ECO:0007669"/>
    <property type="project" value="InterPro"/>
</dbReference>
<feature type="transmembrane region" description="Helical" evidence="20">
    <location>
        <begin position="172"/>
        <end position="199"/>
    </location>
</feature>
<feature type="domain" description="ACT" evidence="21">
    <location>
        <begin position="634"/>
        <end position="711"/>
    </location>
</feature>
<comment type="similarity">
    <text evidence="3">Belongs to the Orai family.</text>
</comment>
<evidence type="ECO:0000256" key="19">
    <source>
        <dbReference type="ARBA" id="ARBA00048561"/>
    </source>
</evidence>
<comment type="similarity">
    <text evidence="4">In the N-terminal section; belongs to the aspartokinase family.</text>
</comment>
<dbReference type="CDD" id="cd04243">
    <property type="entry name" value="AAK_AK-HSDH-like"/>
    <property type="match status" value="1"/>
</dbReference>
<keyword evidence="6 20" id="KW-0812">Transmembrane</keyword>
<dbReference type="CDD" id="cd04921">
    <property type="entry name" value="ACT_AKi-HSDH-ThrA-like_1"/>
    <property type="match status" value="1"/>
</dbReference>
<dbReference type="Gene3D" id="3.40.50.720">
    <property type="entry name" value="NAD(P)-binding Rossmann-like Domain"/>
    <property type="match status" value="1"/>
</dbReference>
<comment type="pathway">
    <text evidence="17">Amino-acid biosynthesis.</text>
</comment>
<dbReference type="Pfam" id="PF00696">
    <property type="entry name" value="AA_kinase"/>
    <property type="match status" value="1"/>
</dbReference>
<protein>
    <recommendedName>
        <fullName evidence="21">ACT domain-containing protein</fullName>
    </recommendedName>
</protein>
<dbReference type="EMBL" id="MBDN02000184">
    <property type="protein sequence ID" value="RLN78545.1"/>
    <property type="molecule type" value="Genomic_DNA"/>
</dbReference>
<evidence type="ECO:0000313" key="27">
    <source>
        <dbReference type="Proteomes" id="UP000285883"/>
    </source>
</evidence>
<evidence type="ECO:0000256" key="12">
    <source>
        <dbReference type="ARBA" id="ARBA00022989"/>
    </source>
</evidence>
<evidence type="ECO:0000313" key="23">
    <source>
        <dbReference type="EMBL" id="KAG2524537.1"/>
    </source>
</evidence>
<dbReference type="AlphaFoldDB" id="A0A3R7HVK6"/>
<dbReference type="PROSITE" id="PS00324">
    <property type="entry name" value="ASPARTOKINASE"/>
    <property type="match status" value="1"/>
</dbReference>
<dbReference type="PROSITE" id="PS51671">
    <property type="entry name" value="ACT"/>
    <property type="match status" value="1"/>
</dbReference>
<dbReference type="Proteomes" id="UP000285883">
    <property type="component" value="Unassembled WGS sequence"/>
</dbReference>
<evidence type="ECO:0000256" key="5">
    <source>
        <dbReference type="ARBA" id="ARBA00022679"/>
    </source>
</evidence>
<dbReference type="InterPro" id="IPR038350">
    <property type="entry name" value="Orai_sf"/>
</dbReference>
<evidence type="ECO:0000256" key="17">
    <source>
        <dbReference type="ARBA" id="ARBA00029440"/>
    </source>
</evidence>
<dbReference type="GO" id="GO:0046872">
    <property type="term" value="F:metal ion binding"/>
    <property type="evidence" value="ECO:0007669"/>
    <property type="project" value="UniProtKB-KW"/>
</dbReference>
<dbReference type="FunFam" id="3.30.2130.10:FF:000001">
    <property type="entry name" value="Bifunctional aspartokinase/homoserine dehydrogenase"/>
    <property type="match status" value="1"/>
</dbReference>
<keyword evidence="15" id="KW-0915">Sodium</keyword>
<dbReference type="InterPro" id="IPR001048">
    <property type="entry name" value="Asp/Glu/Uridylate_kinase"/>
</dbReference>
<evidence type="ECO:0000256" key="16">
    <source>
        <dbReference type="ARBA" id="ARBA00023136"/>
    </source>
</evidence>
<reference evidence="22" key="3">
    <citation type="submission" date="2020-06" db="EMBL/GenBank/DDBJ databases">
        <authorList>
            <person name="Studholme D.J."/>
        </authorList>
    </citation>
    <scope>NUCLEOTIDE SEQUENCE</scope>
    <source>
        <strain evidence="22">NZFS 2646</strain>
        <strain evidence="23">NZFS 3630</strain>
    </source>
</reference>
<keyword evidence="26" id="KW-1185">Reference proteome</keyword>
<dbReference type="Pfam" id="PF07856">
    <property type="entry name" value="Orai-1"/>
    <property type="match status" value="1"/>
</dbReference>
<dbReference type="PANTHER" id="PTHR43070">
    <property type="match status" value="1"/>
</dbReference>
<evidence type="ECO:0000256" key="1">
    <source>
        <dbReference type="ARBA" id="ARBA00004141"/>
    </source>
</evidence>
<gene>
    <name evidence="24" type="ORF">BBI17_005955</name>
    <name evidence="25" type="ORF">BBO99_00005892</name>
    <name evidence="22" type="ORF">JM16_005509</name>
    <name evidence="23" type="ORF">JM18_005352</name>
</gene>
<dbReference type="InterPro" id="IPR018042">
    <property type="entry name" value="Aspartate_kinase_CS"/>
</dbReference>
<dbReference type="GO" id="GO:0004072">
    <property type="term" value="F:aspartate kinase activity"/>
    <property type="evidence" value="ECO:0007669"/>
    <property type="project" value="UniProtKB-EC"/>
</dbReference>
<evidence type="ECO:0000256" key="3">
    <source>
        <dbReference type="ARBA" id="ARBA00008062"/>
    </source>
</evidence>
<dbReference type="Gene3D" id="3.30.2130.10">
    <property type="entry name" value="VC0802-like"/>
    <property type="match status" value="1"/>
</dbReference>
<dbReference type="Pfam" id="PF00742">
    <property type="entry name" value="Homoserine_dh"/>
    <property type="match status" value="1"/>
</dbReference>
<proteinExistence type="inferred from homology"/>
<accession>A0A3R7HVK6</accession>
<keyword evidence="11" id="KW-0521">NADP</keyword>
<sequence>MAAVGAVVDAVFGSYDVKNAKQWRDEDLLHREQEKQWREDAIQREYEWRRADLERERRVFKLENEKRIIDARHKQLAAVSQLSALLAGFTMSTIVEVQINTTNQAVMVAYGAVCCLEFIVMLTCMLTCTALLLALTRFVTHTLEGEVHQLSALELDVVSPFYDWWLRNEVALLGWAVFGEWLSIAVSMTVLCGMGIAYLELCIASAMADKFVVHKFGGTSVGSADCFAKVANIVSAVNAPRVAVVVSAIGGKPKVTDLLISLLELAKQRRTAECDEILATIRKKHHDVVSSLLPAEVGEPIEKAIERDLVSVSELLRSISIMQAYNENVVEFISGHGEIWSAKVLTAVLSQRALQDGKKHQFKFVDARDFLTVEADNEHGPVVQYDLSTQKMQDILKSGEEELTHLVITGFICSTVEGVMTTLKRDGSDFTASICGRVLHASSVTIWTDVSGVLSADPRRVPESQILPEVSYQEAMELAYFGAKVIHPKTMAPAIVEDIPIYIRNTFEPEHPGTKIFDRKRVKLQRTMSNGAPTARNIVSGFSTVDDLALFNIEGSGMVGVHGTSSRLFSALDRVKVNVVLIAQASSEHSICFAVPMDCAEVAKDVINETFFKEIHVGHIDKAEYIAPVSIIAAVGDQMNQTPGVCARFFGALGRAKINVLAISQGSSERNISAVVHYKDSAAALRAVHSSFFLSDQTISIGLIGLEFEENETNSIGVALLKQYHQQREFLKQRFNVDIRVRAIGTHITSKMLLDSDGDITEEALASRKDEFVSFEKNKFLDHVCADHLPHWLIIDVSNSSHHVKDLYPQWLARKVHVMTSNINVASASTAQHHALQEMSIENELTFDPEATLAIGVPIFNTIQNFIQTGDDIQRVEYSGSRFLHALFDAVFALPDPAQADLSAMMKDLITEYKNEFTVRDIVDDVMGVRSAKKAIMIAREMGFDTEIKDVDIQSPWEESATVSGSEDAVGAWSYEYLIEHLVKASEPLKQQIVKAVADPAQELHLRQMTYIDAATGKISVRVEALPLTHCFASLKGRQGGFAFYTMRHSLHPVVVTGPIADCSITAGSLFGSTLFLARNFGARAHDCGHKPIKLSKK</sequence>
<evidence type="ECO:0000256" key="6">
    <source>
        <dbReference type="ARBA" id="ARBA00022692"/>
    </source>
</evidence>
<dbReference type="SUPFAM" id="SSF55021">
    <property type="entry name" value="ACT-like"/>
    <property type="match status" value="2"/>
</dbReference>
<dbReference type="InterPro" id="IPR036291">
    <property type="entry name" value="NAD(P)-bd_dom_sf"/>
</dbReference>
<evidence type="ECO:0000256" key="13">
    <source>
        <dbReference type="ARBA" id="ARBA00023002"/>
    </source>
</evidence>
<evidence type="ECO:0000256" key="7">
    <source>
        <dbReference type="ARBA" id="ARBA00022723"/>
    </source>
</evidence>
<dbReference type="EMBL" id="JPWU03000152">
    <property type="protein sequence ID" value="KAG2524537.1"/>
    <property type="molecule type" value="Genomic_DNA"/>
</dbReference>
<evidence type="ECO:0000256" key="20">
    <source>
        <dbReference type="SAM" id="Phobius"/>
    </source>
</evidence>
<evidence type="ECO:0000313" key="24">
    <source>
        <dbReference type="EMBL" id="RLN45318.1"/>
    </source>
</evidence>
<keyword evidence="7" id="KW-0479">Metal-binding</keyword>
<dbReference type="NCBIfam" id="TIGR00657">
    <property type="entry name" value="asp_kinases"/>
    <property type="match status" value="1"/>
</dbReference>
<comment type="subcellular location">
    <subcellularLocation>
        <location evidence="1">Membrane</location>
        <topology evidence="1">Multi-pass membrane protein</topology>
    </subcellularLocation>
</comment>
<name>A0A3R7HVK6_9STRA</name>
<dbReference type="GO" id="GO:0009090">
    <property type="term" value="P:homoserine biosynthetic process"/>
    <property type="evidence" value="ECO:0007669"/>
    <property type="project" value="TreeGrafter"/>
</dbReference>
<evidence type="ECO:0000256" key="15">
    <source>
        <dbReference type="ARBA" id="ARBA00023053"/>
    </source>
</evidence>
<keyword evidence="9" id="KW-0418">Kinase</keyword>
<dbReference type="Proteomes" id="UP000792063">
    <property type="component" value="Unassembled WGS sequence"/>
</dbReference>
<dbReference type="SUPFAM" id="SSF51735">
    <property type="entry name" value="NAD(P)-binding Rossmann-fold domains"/>
    <property type="match status" value="1"/>
</dbReference>
<dbReference type="InterPro" id="IPR001342">
    <property type="entry name" value="HDH_cat"/>
</dbReference>
<evidence type="ECO:0000256" key="4">
    <source>
        <dbReference type="ARBA" id="ARBA00010046"/>
    </source>
</evidence>
<evidence type="ECO:0000256" key="18">
    <source>
        <dbReference type="ARBA" id="ARBA00044938"/>
    </source>
</evidence>
<comment type="function">
    <text evidence="18">Bifunctional aspartate kinase and homoserine dehydrogenase that catalyzes the first and the third steps toward the synthesis of lysine, methionine and threonine from aspartate.</text>
</comment>
<comment type="caution">
    <text evidence="25">The sequence shown here is derived from an EMBL/GenBank/DDBJ whole genome shotgun (WGS) entry which is preliminary data.</text>
</comment>
<dbReference type="Proteomes" id="UP000785171">
    <property type="component" value="Unassembled WGS sequence"/>
</dbReference>
<dbReference type="InterPro" id="IPR036393">
    <property type="entry name" value="AceGlu_kinase-like_sf"/>
</dbReference>
<evidence type="ECO:0000256" key="9">
    <source>
        <dbReference type="ARBA" id="ARBA00022777"/>
    </source>
</evidence>
<keyword evidence="14" id="KW-0520">NAD</keyword>
<evidence type="ECO:0000313" key="22">
    <source>
        <dbReference type="EMBL" id="KAG2522886.1"/>
    </source>
</evidence>
<dbReference type="InterPro" id="IPR012446">
    <property type="entry name" value="CRAC_channel"/>
</dbReference>
<keyword evidence="12 20" id="KW-1133">Transmembrane helix</keyword>
<keyword evidence="10" id="KW-0067">ATP-binding</keyword>
<evidence type="ECO:0000313" key="25">
    <source>
        <dbReference type="EMBL" id="RLN78545.1"/>
    </source>
</evidence>
<feature type="transmembrane region" description="Helical" evidence="20">
    <location>
        <begin position="107"/>
        <end position="135"/>
    </location>
</feature>
<reference evidence="22" key="1">
    <citation type="journal article" date="2015" name="Genom Data">
        <title>Genome sequences of six Phytophthora species associated with forests in New Zealand.</title>
        <authorList>
            <person name="Studholme D.J."/>
            <person name="McDougal R.L."/>
            <person name="Sambles C."/>
            <person name="Hansen E."/>
            <person name="Hardy G."/>
            <person name="Grant M."/>
            <person name="Ganley R.J."/>
            <person name="Williams N.M."/>
        </authorList>
    </citation>
    <scope>NUCLEOTIDE SEQUENCE</scope>
    <source>
        <strain evidence="22">NZFS 2646</strain>
        <strain evidence="23">NZFS 3630</strain>
    </source>
</reference>
<dbReference type="EMBL" id="JPWV03000155">
    <property type="protein sequence ID" value="KAG2522886.1"/>
    <property type="molecule type" value="Genomic_DNA"/>
</dbReference>
<feature type="transmembrane region" description="Helical" evidence="20">
    <location>
        <begin position="76"/>
        <end position="95"/>
    </location>
</feature>
<keyword evidence="13" id="KW-0560">Oxidoreductase</keyword>
<dbReference type="Gene3D" id="1.20.140.140">
    <property type="entry name" value="Calcium release-activated calcium channel protein Orai"/>
    <property type="match status" value="1"/>
</dbReference>
<dbReference type="CDD" id="cd04922">
    <property type="entry name" value="ACT_AKi-HSDH-ThrA_2"/>
    <property type="match status" value="1"/>
</dbReference>
<dbReference type="Proteomes" id="UP000285624">
    <property type="component" value="Unassembled WGS sequence"/>
</dbReference>
<evidence type="ECO:0000256" key="2">
    <source>
        <dbReference type="ARBA" id="ARBA00007952"/>
    </source>
</evidence>
<dbReference type="InterPro" id="IPR001341">
    <property type="entry name" value="Asp_kinase"/>
</dbReference>
<dbReference type="UniPathway" id="UPA00051">
    <property type="reaction ID" value="UER00465"/>
</dbReference>
<dbReference type="SUPFAM" id="SSF53633">
    <property type="entry name" value="Carbamate kinase-like"/>
    <property type="match status" value="1"/>
</dbReference>
<dbReference type="InterPro" id="IPR045865">
    <property type="entry name" value="ACT-like_dom_sf"/>
</dbReference>
<dbReference type="GO" id="GO:0005524">
    <property type="term" value="F:ATP binding"/>
    <property type="evidence" value="ECO:0007669"/>
    <property type="project" value="UniProtKB-KW"/>
</dbReference>
<keyword evidence="8" id="KW-0547">Nucleotide-binding</keyword>
<dbReference type="Pfam" id="PF22468">
    <property type="entry name" value="ACT_9"/>
    <property type="match status" value="2"/>
</dbReference>
<evidence type="ECO:0000256" key="10">
    <source>
        <dbReference type="ARBA" id="ARBA00022840"/>
    </source>
</evidence>
<comment type="catalytic activity">
    <reaction evidence="19">
        <text>L-aspartate + ATP = 4-phospho-L-aspartate + ADP</text>
        <dbReference type="Rhea" id="RHEA:23776"/>
        <dbReference type="ChEBI" id="CHEBI:29991"/>
        <dbReference type="ChEBI" id="CHEBI:30616"/>
        <dbReference type="ChEBI" id="CHEBI:57535"/>
        <dbReference type="ChEBI" id="CHEBI:456216"/>
        <dbReference type="EC" id="2.7.2.4"/>
    </reaction>
    <physiologicalReaction direction="left-to-right" evidence="19">
        <dbReference type="Rhea" id="RHEA:23777"/>
    </physiologicalReaction>
</comment>
<evidence type="ECO:0000313" key="26">
    <source>
        <dbReference type="Proteomes" id="UP000285624"/>
    </source>
</evidence>